<name>A0A4Y2LFH9_ARAVE</name>
<organism evidence="3 4">
    <name type="scientific">Araneus ventricosus</name>
    <name type="common">Orbweaver spider</name>
    <name type="synonym">Epeira ventricosa</name>
    <dbReference type="NCBI Taxonomy" id="182803"/>
    <lineage>
        <taxon>Eukaryota</taxon>
        <taxon>Metazoa</taxon>
        <taxon>Ecdysozoa</taxon>
        <taxon>Arthropoda</taxon>
        <taxon>Chelicerata</taxon>
        <taxon>Arachnida</taxon>
        <taxon>Araneae</taxon>
        <taxon>Araneomorphae</taxon>
        <taxon>Entelegynae</taxon>
        <taxon>Araneoidea</taxon>
        <taxon>Araneidae</taxon>
        <taxon>Araneus</taxon>
    </lineage>
</organism>
<sequence>MPVVLFWERESLWMRVRLRVNQLSIFSTIFPVFSAISVGGGYTEGYTMATVHRRVPLHLGVPPSGGDQWPPSSIEASTSAQESQGLHIVESHPHQRCVRMRVSFRQMR</sequence>
<proteinExistence type="predicted"/>
<evidence type="ECO:0000313" key="3">
    <source>
        <dbReference type="EMBL" id="GBN13229.1"/>
    </source>
</evidence>
<keyword evidence="2" id="KW-1133">Transmembrane helix</keyword>
<dbReference type="EMBL" id="BGPR01005761">
    <property type="protein sequence ID" value="GBN13229.1"/>
    <property type="molecule type" value="Genomic_DNA"/>
</dbReference>
<evidence type="ECO:0000256" key="2">
    <source>
        <dbReference type="SAM" id="Phobius"/>
    </source>
</evidence>
<dbReference type="Proteomes" id="UP000499080">
    <property type="component" value="Unassembled WGS sequence"/>
</dbReference>
<evidence type="ECO:0000256" key="1">
    <source>
        <dbReference type="SAM" id="MobiDB-lite"/>
    </source>
</evidence>
<comment type="caution">
    <text evidence="3">The sequence shown here is derived from an EMBL/GenBank/DDBJ whole genome shotgun (WGS) entry which is preliminary data.</text>
</comment>
<protein>
    <submittedName>
        <fullName evidence="3">Uncharacterized protein</fullName>
    </submittedName>
</protein>
<evidence type="ECO:0000313" key="4">
    <source>
        <dbReference type="Proteomes" id="UP000499080"/>
    </source>
</evidence>
<reference evidence="3 4" key="1">
    <citation type="journal article" date="2019" name="Sci. Rep.">
        <title>Orb-weaving spider Araneus ventricosus genome elucidates the spidroin gene catalogue.</title>
        <authorList>
            <person name="Kono N."/>
            <person name="Nakamura H."/>
            <person name="Ohtoshi R."/>
            <person name="Moran D.A.P."/>
            <person name="Shinohara A."/>
            <person name="Yoshida Y."/>
            <person name="Fujiwara M."/>
            <person name="Mori M."/>
            <person name="Tomita M."/>
            <person name="Arakawa K."/>
        </authorList>
    </citation>
    <scope>NUCLEOTIDE SEQUENCE [LARGE SCALE GENOMIC DNA]</scope>
</reference>
<feature type="region of interest" description="Disordered" evidence="1">
    <location>
        <begin position="65"/>
        <end position="86"/>
    </location>
</feature>
<keyword evidence="2" id="KW-0812">Transmembrane</keyword>
<keyword evidence="4" id="KW-1185">Reference proteome</keyword>
<accession>A0A4Y2LFH9</accession>
<dbReference type="AlphaFoldDB" id="A0A4Y2LFH9"/>
<gene>
    <name evidence="3" type="ORF">AVEN_235773_1</name>
</gene>
<keyword evidence="2" id="KW-0472">Membrane</keyword>
<feature type="transmembrane region" description="Helical" evidence="2">
    <location>
        <begin position="20"/>
        <end position="43"/>
    </location>
</feature>
<feature type="compositionally biased region" description="Polar residues" evidence="1">
    <location>
        <begin position="70"/>
        <end position="84"/>
    </location>
</feature>